<comment type="caution">
    <text evidence="2">The sequence shown here is derived from an EMBL/GenBank/DDBJ whole genome shotgun (WGS) entry which is preliminary data.</text>
</comment>
<dbReference type="InterPro" id="IPR029058">
    <property type="entry name" value="AB_hydrolase_fold"/>
</dbReference>
<gene>
    <name evidence="2" type="ORF">LZA78_05965</name>
</gene>
<sequence>MSEIQYFTAEDGAQIAYRDEGEGLPVLALAGLTRTGRDFDYVAPFLMNYRFIRMDYRGRGESQWTGAQTYTVPQEGGDALRLLDHLGLEKVAILGTSRGGLIGMFLAAVAKDRLLGVCLNDVGPVLERGGLERIFDYVGRNPFAKSLAELAEKLPKVMPGFANVPPSRWAEEVSHHYLQVEDGVKINYDPELRESFLAAFQGDALPEAWPLFDACADLPLCLIRGQNSDLLSHAAALDMRARRPDMIFAEVPDRAHVPFLDEPEAVAAITRWLEMIAA</sequence>
<dbReference type="Gene3D" id="3.40.50.1820">
    <property type="entry name" value="alpha/beta hydrolase"/>
    <property type="match status" value="1"/>
</dbReference>
<evidence type="ECO:0000313" key="2">
    <source>
        <dbReference type="EMBL" id="MCE5973020.1"/>
    </source>
</evidence>
<dbReference type="SUPFAM" id="SSF53474">
    <property type="entry name" value="alpha/beta-Hydrolases"/>
    <property type="match status" value="1"/>
</dbReference>
<keyword evidence="2" id="KW-0378">Hydrolase</keyword>
<dbReference type="Proteomes" id="UP001521181">
    <property type="component" value="Unassembled WGS sequence"/>
</dbReference>
<keyword evidence="3" id="KW-1185">Reference proteome</keyword>
<dbReference type="EMBL" id="JAJUOS010000003">
    <property type="protein sequence ID" value="MCE5973020.1"/>
    <property type="molecule type" value="Genomic_DNA"/>
</dbReference>
<dbReference type="InterPro" id="IPR050266">
    <property type="entry name" value="AB_hydrolase_sf"/>
</dbReference>
<evidence type="ECO:0000259" key="1">
    <source>
        <dbReference type="Pfam" id="PF12697"/>
    </source>
</evidence>
<dbReference type="GO" id="GO:0016787">
    <property type="term" value="F:hydrolase activity"/>
    <property type="evidence" value="ECO:0007669"/>
    <property type="project" value="UniProtKB-KW"/>
</dbReference>
<organism evidence="2 3">
    <name type="scientific">Rhodobacter flavimaris</name>
    <dbReference type="NCBI Taxonomy" id="2907145"/>
    <lineage>
        <taxon>Bacteria</taxon>
        <taxon>Pseudomonadati</taxon>
        <taxon>Pseudomonadota</taxon>
        <taxon>Alphaproteobacteria</taxon>
        <taxon>Rhodobacterales</taxon>
        <taxon>Rhodobacter group</taxon>
        <taxon>Rhodobacter</taxon>
    </lineage>
</organism>
<name>A0ABS8YVA1_9RHOB</name>
<feature type="domain" description="AB hydrolase-1" evidence="1">
    <location>
        <begin position="28"/>
        <end position="268"/>
    </location>
</feature>
<dbReference type="Pfam" id="PF12697">
    <property type="entry name" value="Abhydrolase_6"/>
    <property type="match status" value="1"/>
</dbReference>
<dbReference type="InterPro" id="IPR000073">
    <property type="entry name" value="AB_hydrolase_1"/>
</dbReference>
<dbReference type="RefSeq" id="WP_233676015.1">
    <property type="nucleotide sequence ID" value="NZ_JAJUOS010000003.1"/>
</dbReference>
<protein>
    <submittedName>
        <fullName evidence="2">Alpha/beta hydrolase</fullName>
    </submittedName>
</protein>
<dbReference type="PANTHER" id="PTHR43798">
    <property type="entry name" value="MONOACYLGLYCEROL LIPASE"/>
    <property type="match status" value="1"/>
</dbReference>
<proteinExistence type="predicted"/>
<reference evidence="2 3" key="1">
    <citation type="submission" date="2021-12" db="EMBL/GenBank/DDBJ databases">
        <title>Sinirhodobacter sp. WL0062 is a bacterium isolated from seawater.</title>
        <authorList>
            <person name="Wang L."/>
            <person name="He W."/>
            <person name="Zhang D.-F."/>
        </authorList>
    </citation>
    <scope>NUCLEOTIDE SEQUENCE [LARGE SCALE GENOMIC DNA]</scope>
    <source>
        <strain evidence="2 3">WL0062</strain>
    </source>
</reference>
<evidence type="ECO:0000313" key="3">
    <source>
        <dbReference type="Proteomes" id="UP001521181"/>
    </source>
</evidence>
<accession>A0ABS8YVA1</accession>